<reference evidence="1 2" key="2">
    <citation type="journal article" date="2022" name="Mol. Ecol. Resour.">
        <title>The genomes of chicory, endive, great burdock and yacon provide insights into Asteraceae paleo-polyploidization history and plant inulin production.</title>
        <authorList>
            <person name="Fan W."/>
            <person name="Wang S."/>
            <person name="Wang H."/>
            <person name="Wang A."/>
            <person name="Jiang F."/>
            <person name="Liu H."/>
            <person name="Zhao H."/>
            <person name="Xu D."/>
            <person name="Zhang Y."/>
        </authorList>
    </citation>
    <scope>NUCLEOTIDE SEQUENCE [LARGE SCALE GENOMIC DNA]</scope>
    <source>
        <strain evidence="2">cv. Yunnan</strain>
        <tissue evidence="1">Leaves</tissue>
    </source>
</reference>
<proteinExistence type="predicted"/>
<gene>
    <name evidence="1" type="ORF">L1987_43254</name>
</gene>
<name>A0ACB9GMB1_9ASTR</name>
<organism evidence="1 2">
    <name type="scientific">Smallanthus sonchifolius</name>
    <dbReference type="NCBI Taxonomy" id="185202"/>
    <lineage>
        <taxon>Eukaryota</taxon>
        <taxon>Viridiplantae</taxon>
        <taxon>Streptophyta</taxon>
        <taxon>Embryophyta</taxon>
        <taxon>Tracheophyta</taxon>
        <taxon>Spermatophyta</taxon>
        <taxon>Magnoliopsida</taxon>
        <taxon>eudicotyledons</taxon>
        <taxon>Gunneridae</taxon>
        <taxon>Pentapetalae</taxon>
        <taxon>asterids</taxon>
        <taxon>campanulids</taxon>
        <taxon>Asterales</taxon>
        <taxon>Asteraceae</taxon>
        <taxon>Asteroideae</taxon>
        <taxon>Heliantheae alliance</taxon>
        <taxon>Millerieae</taxon>
        <taxon>Smallanthus</taxon>
    </lineage>
</organism>
<evidence type="ECO:0000313" key="2">
    <source>
        <dbReference type="Proteomes" id="UP001056120"/>
    </source>
</evidence>
<keyword evidence="2" id="KW-1185">Reference proteome</keyword>
<comment type="caution">
    <text evidence="1">The sequence shown here is derived from an EMBL/GenBank/DDBJ whole genome shotgun (WGS) entry which is preliminary data.</text>
</comment>
<dbReference type="EMBL" id="CM042031">
    <property type="protein sequence ID" value="KAI3784160.1"/>
    <property type="molecule type" value="Genomic_DNA"/>
</dbReference>
<protein>
    <submittedName>
        <fullName evidence="1">Uncharacterized protein</fullName>
    </submittedName>
</protein>
<accession>A0ACB9GMB1</accession>
<reference evidence="2" key="1">
    <citation type="journal article" date="2022" name="Mol. Ecol. Resour.">
        <title>The genomes of chicory, endive, great burdock and yacon provide insights into Asteraceae palaeo-polyploidization history and plant inulin production.</title>
        <authorList>
            <person name="Fan W."/>
            <person name="Wang S."/>
            <person name="Wang H."/>
            <person name="Wang A."/>
            <person name="Jiang F."/>
            <person name="Liu H."/>
            <person name="Zhao H."/>
            <person name="Xu D."/>
            <person name="Zhang Y."/>
        </authorList>
    </citation>
    <scope>NUCLEOTIDE SEQUENCE [LARGE SCALE GENOMIC DNA]</scope>
    <source>
        <strain evidence="2">cv. Yunnan</strain>
    </source>
</reference>
<dbReference type="Proteomes" id="UP001056120">
    <property type="component" value="Linkage Group LG14"/>
</dbReference>
<evidence type="ECO:0000313" key="1">
    <source>
        <dbReference type="EMBL" id="KAI3784160.1"/>
    </source>
</evidence>
<sequence>MDDGAQPSRINPPTQNLTPNRLSDETQRSKHEQKRIGNDLAGLRLGTNQHSRQKMKHAKNSRGKGKNANPGNDFHFVASKDVTAVGGKKKVGSEAKWPEVAKRLGFEETYGPNLNIIYEGYLELMSWKYSVMKDKEKELGETSGTHMQEPEAKSKDGGKATKEDAVQTDDQKAAPTREYIGAVVDNTEGDAFALKILV</sequence>